<evidence type="ECO:0000256" key="4">
    <source>
        <dbReference type="ARBA" id="ARBA00023136"/>
    </source>
</evidence>
<keyword evidence="2 6" id="KW-0812">Transmembrane</keyword>
<evidence type="ECO:0000256" key="3">
    <source>
        <dbReference type="ARBA" id="ARBA00022989"/>
    </source>
</evidence>
<dbReference type="InterPro" id="IPR052337">
    <property type="entry name" value="SAT4-like"/>
</dbReference>
<dbReference type="GeneID" id="87819306"/>
<dbReference type="GO" id="GO:0016020">
    <property type="term" value="C:membrane"/>
    <property type="evidence" value="ECO:0007669"/>
    <property type="project" value="UniProtKB-SubCell"/>
</dbReference>
<keyword evidence="9" id="KW-1185">Reference proteome</keyword>
<keyword evidence="4 6" id="KW-0472">Membrane</keyword>
<protein>
    <recommendedName>
        <fullName evidence="7">Rhodopsin domain-containing protein</fullName>
    </recommendedName>
</protein>
<sequence length="356" mass="39515">MLFFSLTAVALRFYVRIKLLRSVKSEDWTMLASMVAGIAFGVFMVLQEENGLGRHTPPGPSEEYTAYLKWSWIGTLFYNLSLAFTKVSILLLYLRVLTHDYIRKVTWGALGIVVIYNTWAIAMYLTMCVPIQKKWLPEIDGYCHPVTVWWALTYIHIITDFMIFGIPIPVVVGMTIPLRQKLGLLAVFTLGSFVCLISVLRAIWLNELYHPGDKTWGIVTIANWSTAEVNAAIVCGCMPTLRPLLAKVFGPMMDRIKPQENQQTTGDPSNRPRTIGSMSLNIFRLGRGAASRAGRGSVHVESGLSWTQGTTLTVSHRSNFSKTTPGNLDSAVELCSSSSLFAFGATLRTPLPGSQV</sequence>
<name>A0AAN6V9I7_9PEZI</name>
<dbReference type="RefSeq" id="XP_062640688.1">
    <property type="nucleotide sequence ID" value="XM_062782693.1"/>
</dbReference>
<evidence type="ECO:0000256" key="1">
    <source>
        <dbReference type="ARBA" id="ARBA00004141"/>
    </source>
</evidence>
<feature type="transmembrane region" description="Helical" evidence="6">
    <location>
        <begin position="147"/>
        <end position="172"/>
    </location>
</feature>
<evidence type="ECO:0000256" key="5">
    <source>
        <dbReference type="ARBA" id="ARBA00038359"/>
    </source>
</evidence>
<feature type="transmembrane region" description="Helical" evidence="6">
    <location>
        <begin position="28"/>
        <end position="47"/>
    </location>
</feature>
<gene>
    <name evidence="8" type="ORF">C8A04DRAFT_34047</name>
</gene>
<proteinExistence type="inferred from homology"/>
<comment type="subcellular location">
    <subcellularLocation>
        <location evidence="1">Membrane</location>
        <topology evidence="1">Multi-pass membrane protein</topology>
    </subcellularLocation>
</comment>
<keyword evidence="3 6" id="KW-1133">Transmembrane helix</keyword>
<feature type="transmembrane region" description="Helical" evidence="6">
    <location>
        <begin position="105"/>
        <end position="127"/>
    </location>
</feature>
<reference evidence="8" key="2">
    <citation type="submission" date="2023-05" db="EMBL/GenBank/DDBJ databases">
        <authorList>
            <consortium name="Lawrence Berkeley National Laboratory"/>
            <person name="Steindorff A."/>
            <person name="Hensen N."/>
            <person name="Bonometti L."/>
            <person name="Westerberg I."/>
            <person name="Brannstrom I.O."/>
            <person name="Guillou S."/>
            <person name="Cros-Aarteil S."/>
            <person name="Calhoun S."/>
            <person name="Haridas S."/>
            <person name="Kuo A."/>
            <person name="Mondo S."/>
            <person name="Pangilinan J."/>
            <person name="Riley R."/>
            <person name="Labutti K."/>
            <person name="Andreopoulos B."/>
            <person name="Lipzen A."/>
            <person name="Chen C."/>
            <person name="Yanf M."/>
            <person name="Daum C."/>
            <person name="Ng V."/>
            <person name="Clum A."/>
            <person name="Ohm R."/>
            <person name="Martin F."/>
            <person name="Silar P."/>
            <person name="Natvig D."/>
            <person name="Lalanne C."/>
            <person name="Gautier V."/>
            <person name="Ament-Velasquez S.L."/>
            <person name="Kruys A."/>
            <person name="Hutchinson M.I."/>
            <person name="Powell A.J."/>
            <person name="Barry K."/>
            <person name="Miller A.N."/>
            <person name="Grigoriev I.V."/>
            <person name="Debuchy R."/>
            <person name="Gladieux P."/>
            <person name="Thoren M.H."/>
            <person name="Johannesson H."/>
        </authorList>
    </citation>
    <scope>NUCLEOTIDE SEQUENCE</scope>
    <source>
        <strain evidence="8">CBS 141.50</strain>
    </source>
</reference>
<evidence type="ECO:0000313" key="9">
    <source>
        <dbReference type="Proteomes" id="UP001302676"/>
    </source>
</evidence>
<feature type="domain" description="Rhodopsin" evidence="7">
    <location>
        <begin position="11"/>
        <end position="246"/>
    </location>
</feature>
<evidence type="ECO:0000313" key="8">
    <source>
        <dbReference type="EMBL" id="KAK4147317.1"/>
    </source>
</evidence>
<accession>A0AAN6V9I7</accession>
<evidence type="ECO:0000259" key="7">
    <source>
        <dbReference type="Pfam" id="PF20684"/>
    </source>
</evidence>
<dbReference type="InterPro" id="IPR049326">
    <property type="entry name" value="Rhodopsin_dom_fungi"/>
</dbReference>
<evidence type="ECO:0000256" key="2">
    <source>
        <dbReference type="ARBA" id="ARBA00022692"/>
    </source>
</evidence>
<reference evidence="8" key="1">
    <citation type="journal article" date="2023" name="Mol. Phylogenet. Evol.">
        <title>Genome-scale phylogeny and comparative genomics of the fungal order Sordariales.</title>
        <authorList>
            <person name="Hensen N."/>
            <person name="Bonometti L."/>
            <person name="Westerberg I."/>
            <person name="Brannstrom I.O."/>
            <person name="Guillou S."/>
            <person name="Cros-Aarteil S."/>
            <person name="Calhoun S."/>
            <person name="Haridas S."/>
            <person name="Kuo A."/>
            <person name="Mondo S."/>
            <person name="Pangilinan J."/>
            <person name="Riley R."/>
            <person name="LaButti K."/>
            <person name="Andreopoulos B."/>
            <person name="Lipzen A."/>
            <person name="Chen C."/>
            <person name="Yan M."/>
            <person name="Daum C."/>
            <person name="Ng V."/>
            <person name="Clum A."/>
            <person name="Steindorff A."/>
            <person name="Ohm R.A."/>
            <person name="Martin F."/>
            <person name="Silar P."/>
            <person name="Natvig D.O."/>
            <person name="Lalanne C."/>
            <person name="Gautier V."/>
            <person name="Ament-Velasquez S.L."/>
            <person name="Kruys A."/>
            <person name="Hutchinson M.I."/>
            <person name="Powell A.J."/>
            <person name="Barry K."/>
            <person name="Miller A.N."/>
            <person name="Grigoriev I.V."/>
            <person name="Debuchy R."/>
            <person name="Gladieux P."/>
            <person name="Hiltunen Thoren M."/>
            <person name="Johannesson H."/>
        </authorList>
    </citation>
    <scope>NUCLEOTIDE SEQUENCE</scope>
    <source>
        <strain evidence="8">CBS 141.50</strain>
    </source>
</reference>
<dbReference type="PANTHER" id="PTHR33048">
    <property type="entry name" value="PTH11-LIKE INTEGRAL MEMBRANE PROTEIN (AFU_ORTHOLOGUE AFUA_5G11245)"/>
    <property type="match status" value="1"/>
</dbReference>
<comment type="caution">
    <text evidence="8">The sequence shown here is derived from an EMBL/GenBank/DDBJ whole genome shotgun (WGS) entry which is preliminary data.</text>
</comment>
<dbReference type="PANTHER" id="PTHR33048:SF47">
    <property type="entry name" value="INTEGRAL MEMBRANE PROTEIN-RELATED"/>
    <property type="match status" value="1"/>
</dbReference>
<dbReference type="EMBL" id="MU853556">
    <property type="protein sequence ID" value="KAK4147317.1"/>
    <property type="molecule type" value="Genomic_DNA"/>
</dbReference>
<dbReference type="Proteomes" id="UP001302676">
    <property type="component" value="Unassembled WGS sequence"/>
</dbReference>
<dbReference type="AlphaFoldDB" id="A0AAN6V9I7"/>
<feature type="transmembrane region" description="Helical" evidence="6">
    <location>
        <begin position="184"/>
        <end position="204"/>
    </location>
</feature>
<evidence type="ECO:0000256" key="6">
    <source>
        <dbReference type="SAM" id="Phobius"/>
    </source>
</evidence>
<organism evidence="8 9">
    <name type="scientific">Dichotomopilus funicola</name>
    <dbReference type="NCBI Taxonomy" id="1934379"/>
    <lineage>
        <taxon>Eukaryota</taxon>
        <taxon>Fungi</taxon>
        <taxon>Dikarya</taxon>
        <taxon>Ascomycota</taxon>
        <taxon>Pezizomycotina</taxon>
        <taxon>Sordariomycetes</taxon>
        <taxon>Sordariomycetidae</taxon>
        <taxon>Sordariales</taxon>
        <taxon>Chaetomiaceae</taxon>
        <taxon>Dichotomopilus</taxon>
    </lineage>
</organism>
<feature type="transmembrane region" description="Helical" evidence="6">
    <location>
        <begin position="67"/>
        <end position="93"/>
    </location>
</feature>
<dbReference type="Pfam" id="PF20684">
    <property type="entry name" value="Fung_rhodopsin"/>
    <property type="match status" value="1"/>
</dbReference>
<comment type="similarity">
    <text evidence="5">Belongs to the SAT4 family.</text>
</comment>